<dbReference type="Proteomes" id="UP001148737">
    <property type="component" value="Unassembled WGS sequence"/>
</dbReference>
<protein>
    <submittedName>
        <fullName evidence="1">Uncharacterized protein</fullName>
    </submittedName>
</protein>
<organism evidence="1 2">
    <name type="scientific">Lecanicillium saksenae</name>
    <dbReference type="NCBI Taxonomy" id="468837"/>
    <lineage>
        <taxon>Eukaryota</taxon>
        <taxon>Fungi</taxon>
        <taxon>Dikarya</taxon>
        <taxon>Ascomycota</taxon>
        <taxon>Pezizomycotina</taxon>
        <taxon>Sordariomycetes</taxon>
        <taxon>Hypocreomycetidae</taxon>
        <taxon>Hypocreales</taxon>
        <taxon>Cordycipitaceae</taxon>
        <taxon>Lecanicillium</taxon>
    </lineage>
</organism>
<dbReference type="EMBL" id="JANAKD010000148">
    <property type="protein sequence ID" value="KAJ3496968.1"/>
    <property type="molecule type" value="Genomic_DNA"/>
</dbReference>
<keyword evidence="2" id="KW-1185">Reference proteome</keyword>
<sequence>MASAADVPCNQGPEPRQLANDDYTVGWICALTTEYVAAQVFLDEEHLPPQFTAPHDNNDYTLGRIGKHNVAIAVLPGGEYGTASAASVACDMLHTFPNIRIGLMVGIGGGAPTSKHDIRLGDVVVSKPENGLGGVFQYDFGKSIQDQPFQSTRFLAPPPPVLLTAISGLMAKYEKDGHSIQGDIETCLAARKRQRKKYSRPDAATDRLYHSDIVHPMSEAFCPSTCGSDAPSVIVRCVRDEDEDDPAIHYGLIASANQLMKDAKLRDQYANERGILCFEMESGGLMNHFPCLVVRGICDYSDTHKNKEWQGYAAMTAAAYAKDLLKRISPNKVEAEKRISELLENVLSVSIDTKARVQSIQTSNYFDKISKWLSAPDPSTNLKTARELHQAGTGQWLLDSEKYKTWKTSPASFLWLYGIPGCGKTILSSTVVTDLANDPVASKYLLYFYFNFTDIDKRSTENAVRSLIDQLYRKSSGAQRLVDSLYASYATSGGQPSHASLQATLREMIEDCGEVWVILDGLDECEKRSQHAADGLLSWVKNLRDASPNIHLLVTSRPEQDIKAAIDTWTGAEELISLQSGLVSNDIDAYILTKVEHMERWQTRPGIKKSITTVLQDRADGMFRWVACQFDILEQCLSPTEVYTALRELPRTLDDTYTRILQRLRPEYKPHAIRLLQLLIYSKRPLRIAEAVDALAVDLASKPRFDPANRMPVPGEIARYCSSLVSLTRRCKEEEDDEKEETADETVEIQLAHFSVQEYFQSDRLQADLAAHFSKTDAAASLVDLCMSYLLELDISLSDDETKKQYPFAEFSAQNWATFFRTSNTIGDTVIETAQQICDPRSSCFRTWFRILWAKTQVGTHPDFTTLMVASYLGLEQVVKLQLGLEEVDINAKDDTYQRSALSWASESGFDSVVELLIKGPSFRFGAAFTKPSGLKGAIIDIRDRDFRTPLSYAACYGYLSIVKRLVEAQGVDVDSKDKYNRSPLSLAAENGHDDAAAVLLKRGANVNAQDAYHRTPISYAAENGNTALVKLLLKHGATVKTGSVRNTTLIEAGDVENMTPLHYTVRFSAIAAAELLLESHMCVDIAVRRRTWVHQYEESGSISCERLPSHISAGKGLALTPLHYAAWTGNVKMVAFFFTPWSGS</sequence>
<accession>A0ACC1R230</accession>
<name>A0ACC1R230_9HYPO</name>
<reference evidence="1" key="1">
    <citation type="submission" date="2022-07" db="EMBL/GenBank/DDBJ databases">
        <title>Genome Sequence of Lecanicillium saksenae.</title>
        <authorList>
            <person name="Buettner E."/>
        </authorList>
    </citation>
    <scope>NUCLEOTIDE SEQUENCE</scope>
    <source>
        <strain evidence="1">VT-O1</strain>
    </source>
</reference>
<gene>
    <name evidence="1" type="ORF">NLG97_g2260</name>
</gene>
<comment type="caution">
    <text evidence="1">The sequence shown here is derived from an EMBL/GenBank/DDBJ whole genome shotgun (WGS) entry which is preliminary data.</text>
</comment>
<evidence type="ECO:0000313" key="2">
    <source>
        <dbReference type="Proteomes" id="UP001148737"/>
    </source>
</evidence>
<evidence type="ECO:0000313" key="1">
    <source>
        <dbReference type="EMBL" id="KAJ3496968.1"/>
    </source>
</evidence>
<proteinExistence type="predicted"/>